<proteinExistence type="predicted"/>
<reference evidence="1 2" key="1">
    <citation type="submission" date="2019-06" db="EMBL/GenBank/DDBJ databases">
        <title>Genome analyses of bacteria isolated from kimchi.</title>
        <authorList>
            <person name="Lee S."/>
            <person name="Ahn S."/>
            <person name="Roh S."/>
        </authorList>
    </citation>
    <scope>NUCLEOTIDE SEQUENCE [LARGE SCALE GENOMIC DNA]</scope>
    <source>
        <strain evidence="1 2">CBA3625</strain>
    </source>
</reference>
<dbReference type="EMBL" id="CP042387">
    <property type="protein sequence ID" value="QEA44128.1"/>
    <property type="molecule type" value="Genomic_DNA"/>
</dbReference>
<dbReference type="RefSeq" id="WP_147001042.1">
    <property type="nucleotide sequence ID" value="NZ_CP042387.1"/>
</dbReference>
<dbReference type="Proteomes" id="UP000321298">
    <property type="component" value="Chromosome"/>
</dbReference>
<sequence length="65" mass="7625">MAGFESRGYSLGEVIDKDHLNISRKAFNNHFRNDPSFPKPYVQSGNLVMYWGTRIQYWLDKKSGR</sequence>
<protein>
    <submittedName>
        <fullName evidence="1">Uncharacterized protein</fullName>
    </submittedName>
</protein>
<dbReference type="GeneID" id="66531621"/>
<gene>
    <name evidence="1" type="ORF">FGL83_05385</name>
</gene>
<dbReference type="AlphaFoldDB" id="A0AAP9EC46"/>
<name>A0AAP9EC46_LEULA</name>
<accession>A0AAP9EC46</accession>
<evidence type="ECO:0000313" key="2">
    <source>
        <dbReference type="Proteomes" id="UP000321298"/>
    </source>
</evidence>
<evidence type="ECO:0000313" key="1">
    <source>
        <dbReference type="EMBL" id="QEA44128.1"/>
    </source>
</evidence>
<keyword evidence="2" id="KW-1185">Reference proteome</keyword>
<organism evidence="1 2">
    <name type="scientific">Leuconostoc lactis</name>
    <dbReference type="NCBI Taxonomy" id="1246"/>
    <lineage>
        <taxon>Bacteria</taxon>
        <taxon>Bacillati</taxon>
        <taxon>Bacillota</taxon>
        <taxon>Bacilli</taxon>
        <taxon>Lactobacillales</taxon>
        <taxon>Lactobacillaceae</taxon>
        <taxon>Leuconostoc</taxon>
    </lineage>
</organism>